<dbReference type="Proteomes" id="UP001497535">
    <property type="component" value="Unassembled WGS sequence"/>
</dbReference>
<sequence length="138" mass="15709">MFKTSIPILLFIFLCIISIVKSDDKNFKFKIISVEDKLFCVHITCARLNSPTRQQKIIKDTSQNTIVFEVLSNLYSNPIKMPGDCNPLIKLKFYITPRIVLPGTEYCEADGKNGPADKFDKWTLYEEKVGNGTVNITI</sequence>
<comment type="caution">
    <text evidence="1">The sequence shown here is derived from an EMBL/GenBank/DDBJ whole genome shotgun (WGS) entry which is preliminary data.</text>
</comment>
<accession>A0ACB0Z2P1</accession>
<protein>
    <submittedName>
        <fullName evidence="1">Uncharacterized protein</fullName>
    </submittedName>
</protein>
<dbReference type="EMBL" id="CAVMJV010000023">
    <property type="protein sequence ID" value="CAK5073251.1"/>
    <property type="molecule type" value="Genomic_DNA"/>
</dbReference>
<evidence type="ECO:0000313" key="1">
    <source>
        <dbReference type="EMBL" id="CAK5073251.1"/>
    </source>
</evidence>
<evidence type="ECO:0000313" key="2">
    <source>
        <dbReference type="Proteomes" id="UP001497535"/>
    </source>
</evidence>
<gene>
    <name evidence="1" type="ORF">MENTE1834_LOCUS19902</name>
</gene>
<keyword evidence="2" id="KW-1185">Reference proteome</keyword>
<organism evidence="1 2">
    <name type="scientific">Meloidogyne enterolobii</name>
    <name type="common">Root-knot nematode worm</name>
    <name type="synonym">Meloidogyne mayaguensis</name>
    <dbReference type="NCBI Taxonomy" id="390850"/>
    <lineage>
        <taxon>Eukaryota</taxon>
        <taxon>Metazoa</taxon>
        <taxon>Ecdysozoa</taxon>
        <taxon>Nematoda</taxon>
        <taxon>Chromadorea</taxon>
        <taxon>Rhabditida</taxon>
        <taxon>Tylenchina</taxon>
        <taxon>Tylenchomorpha</taxon>
        <taxon>Tylenchoidea</taxon>
        <taxon>Meloidogynidae</taxon>
        <taxon>Meloidogyninae</taxon>
        <taxon>Meloidogyne</taxon>
    </lineage>
</organism>
<proteinExistence type="predicted"/>
<reference evidence="1" key="1">
    <citation type="submission" date="2023-11" db="EMBL/GenBank/DDBJ databases">
        <authorList>
            <person name="Poullet M."/>
        </authorList>
    </citation>
    <scope>NUCLEOTIDE SEQUENCE</scope>
    <source>
        <strain evidence="1">E1834</strain>
    </source>
</reference>
<name>A0ACB0Z2P1_MELEN</name>